<proteinExistence type="predicted"/>
<keyword evidence="3" id="KW-1185">Reference proteome</keyword>
<sequence>MRIAWRFHCAVKSGSLGVTAWVAPPLEGAAGRTGRGAVAGAEIGGISSSGSGETGTGTLMGTLGMGVADSAEPNSRPPSRAQVRERGIIHPVSSERLTPA</sequence>
<evidence type="ECO:0000313" key="2">
    <source>
        <dbReference type="EMBL" id="GGR94890.1"/>
    </source>
</evidence>
<evidence type="ECO:0000256" key="1">
    <source>
        <dbReference type="SAM" id="MobiDB-lite"/>
    </source>
</evidence>
<evidence type="ECO:0000313" key="3">
    <source>
        <dbReference type="Proteomes" id="UP000644548"/>
    </source>
</evidence>
<reference evidence="3" key="1">
    <citation type="journal article" date="2019" name="Int. J. Syst. Evol. Microbiol.">
        <title>The Global Catalogue of Microorganisms (GCM) 10K type strain sequencing project: providing services to taxonomists for standard genome sequencing and annotation.</title>
        <authorList>
            <consortium name="The Broad Institute Genomics Platform"/>
            <consortium name="The Broad Institute Genome Sequencing Center for Infectious Disease"/>
            <person name="Wu L."/>
            <person name="Ma J."/>
        </authorList>
    </citation>
    <scope>NUCLEOTIDE SEQUENCE [LARGE SCALE GENOMIC DNA]</scope>
    <source>
        <strain evidence="3">JCM 31405</strain>
    </source>
</reference>
<feature type="region of interest" description="Disordered" evidence="1">
    <location>
        <begin position="43"/>
        <end position="100"/>
    </location>
</feature>
<name>A0ABQ2S7M7_9DEIO</name>
<dbReference type="Proteomes" id="UP000644548">
    <property type="component" value="Unassembled WGS sequence"/>
</dbReference>
<protein>
    <submittedName>
        <fullName evidence="2">Uncharacterized protein</fullName>
    </submittedName>
</protein>
<feature type="compositionally biased region" description="Low complexity" evidence="1">
    <location>
        <begin position="43"/>
        <end position="68"/>
    </location>
</feature>
<dbReference type="EMBL" id="BMQN01000004">
    <property type="protein sequence ID" value="GGR94890.1"/>
    <property type="molecule type" value="Genomic_DNA"/>
</dbReference>
<comment type="caution">
    <text evidence="2">The sequence shown here is derived from an EMBL/GenBank/DDBJ whole genome shotgun (WGS) entry which is preliminary data.</text>
</comment>
<accession>A0ABQ2S7M7</accession>
<gene>
    <name evidence="2" type="ORF">GCM10008960_22280</name>
</gene>
<organism evidence="2 3">
    <name type="scientific">Deinococcus sedimenti</name>
    <dbReference type="NCBI Taxonomy" id="1867090"/>
    <lineage>
        <taxon>Bacteria</taxon>
        <taxon>Thermotogati</taxon>
        <taxon>Deinococcota</taxon>
        <taxon>Deinococci</taxon>
        <taxon>Deinococcales</taxon>
        <taxon>Deinococcaceae</taxon>
        <taxon>Deinococcus</taxon>
    </lineage>
</organism>